<comment type="caution">
    <text evidence="2">The sequence shown here is derived from an EMBL/GenBank/DDBJ whole genome shotgun (WGS) entry which is preliminary data.</text>
</comment>
<evidence type="ECO:0000313" key="3">
    <source>
        <dbReference type="Proteomes" id="UP001626550"/>
    </source>
</evidence>
<dbReference type="EMBL" id="JBJKFK010000023">
    <property type="protein sequence ID" value="KAL3320873.1"/>
    <property type="molecule type" value="Genomic_DNA"/>
</dbReference>
<reference evidence="2 3" key="1">
    <citation type="submission" date="2024-11" db="EMBL/GenBank/DDBJ databases">
        <title>Adaptive evolution of stress response genes in parasites aligns with host niche diversity.</title>
        <authorList>
            <person name="Hahn C."/>
            <person name="Resl P."/>
        </authorList>
    </citation>
    <scope>NUCLEOTIDE SEQUENCE [LARGE SCALE GENOMIC DNA]</scope>
    <source>
        <strain evidence="2">EGGRZ-B1_66</strain>
        <tissue evidence="2">Body</tissue>
    </source>
</reference>
<feature type="region of interest" description="Disordered" evidence="1">
    <location>
        <begin position="135"/>
        <end position="165"/>
    </location>
</feature>
<organism evidence="2 3">
    <name type="scientific">Cichlidogyrus casuarinus</name>
    <dbReference type="NCBI Taxonomy" id="1844966"/>
    <lineage>
        <taxon>Eukaryota</taxon>
        <taxon>Metazoa</taxon>
        <taxon>Spiralia</taxon>
        <taxon>Lophotrochozoa</taxon>
        <taxon>Platyhelminthes</taxon>
        <taxon>Monogenea</taxon>
        <taxon>Monopisthocotylea</taxon>
        <taxon>Dactylogyridea</taxon>
        <taxon>Ancyrocephalidae</taxon>
        <taxon>Cichlidogyrus</taxon>
    </lineage>
</organism>
<sequence length="177" mass="19201">MSGKRKQKQDDSSWTVMHCSGSIPNFNYLKQIKRKLSESLFQHSSRRFSVQEKTGPFPKTESSSVEAGLADNGASVFSLPAVSPSLWQIEAPVYVVSGTQFREATDAAEVQNLLRQSYGKSSILALHAIPPPRLACSSRGRHKASAMRSDSNSRSAGHILLSPSPAPIDSTDSVVIN</sequence>
<proteinExistence type="predicted"/>
<protein>
    <submittedName>
        <fullName evidence="2">Uncharacterized protein</fullName>
    </submittedName>
</protein>
<evidence type="ECO:0000256" key="1">
    <source>
        <dbReference type="SAM" id="MobiDB-lite"/>
    </source>
</evidence>
<name>A0ABD2QMW0_9PLAT</name>
<dbReference type="AlphaFoldDB" id="A0ABD2QMW0"/>
<accession>A0ABD2QMW0</accession>
<keyword evidence="3" id="KW-1185">Reference proteome</keyword>
<dbReference type="Proteomes" id="UP001626550">
    <property type="component" value="Unassembled WGS sequence"/>
</dbReference>
<evidence type="ECO:0000313" key="2">
    <source>
        <dbReference type="EMBL" id="KAL3320873.1"/>
    </source>
</evidence>
<gene>
    <name evidence="2" type="ORF">Ciccas_000438</name>
</gene>